<dbReference type="AlphaFoldDB" id="A0A1H3F8G7"/>
<evidence type="ECO:0000313" key="1">
    <source>
        <dbReference type="EMBL" id="SDX87313.1"/>
    </source>
</evidence>
<dbReference type="EMBL" id="FNOU01000009">
    <property type="protein sequence ID" value="SDX87313.1"/>
    <property type="molecule type" value="Genomic_DNA"/>
</dbReference>
<sequence>MLLSIIISYLPYTLVTAFTPGPNNIVALYAISHGGWRRGRTPSWGLALAFYV</sequence>
<evidence type="ECO:0000313" key="2">
    <source>
        <dbReference type="Proteomes" id="UP000199652"/>
    </source>
</evidence>
<dbReference type="Proteomes" id="UP000199652">
    <property type="component" value="Unassembled WGS sequence"/>
</dbReference>
<proteinExistence type="predicted"/>
<reference evidence="2" key="1">
    <citation type="submission" date="2016-10" db="EMBL/GenBank/DDBJ databases">
        <authorList>
            <person name="Varghese N."/>
            <person name="Submissions S."/>
        </authorList>
    </citation>
    <scope>NUCLEOTIDE SEQUENCE [LARGE SCALE GENOMIC DNA]</scope>
    <source>
        <strain evidence="2">VPI 5359</strain>
    </source>
</reference>
<keyword evidence="2" id="KW-1185">Reference proteome</keyword>
<accession>A0A1H3F8G7</accession>
<organism evidence="1 2">
    <name type="scientific">Eubacterium barkeri</name>
    <name type="common">Clostridium barkeri</name>
    <dbReference type="NCBI Taxonomy" id="1528"/>
    <lineage>
        <taxon>Bacteria</taxon>
        <taxon>Bacillati</taxon>
        <taxon>Bacillota</taxon>
        <taxon>Clostridia</taxon>
        <taxon>Eubacteriales</taxon>
        <taxon>Eubacteriaceae</taxon>
        <taxon>Eubacterium</taxon>
    </lineage>
</organism>
<protein>
    <submittedName>
        <fullName evidence="1">Cysteine/O-acetylserine efflux protein</fullName>
    </submittedName>
</protein>
<dbReference type="RefSeq" id="WP_176770856.1">
    <property type="nucleotide sequence ID" value="NZ_FNOU01000009.1"/>
</dbReference>
<name>A0A1H3F8G7_EUBBA</name>
<gene>
    <name evidence="1" type="ORF">SAMN04488579_10982</name>
</gene>
<dbReference type="STRING" id="1528.SAMN04488579_10982"/>